<dbReference type="Proteomes" id="UP000189627">
    <property type="component" value="Chromosome 1"/>
</dbReference>
<accession>A0A2P1DUY5</accession>
<evidence type="ECO:0000313" key="3">
    <source>
        <dbReference type="Proteomes" id="UP000189627"/>
    </source>
</evidence>
<name>A0A2P1DUY5_CUPNE</name>
<dbReference type="EMBL" id="CP017757">
    <property type="protein sequence ID" value="AVK72201.1"/>
    <property type="molecule type" value="Genomic_DNA"/>
</dbReference>
<organism evidence="2 3">
    <name type="scientific">Cupriavidus necator</name>
    <name type="common">Alcaligenes eutrophus</name>
    <name type="synonym">Ralstonia eutropha</name>
    <dbReference type="NCBI Taxonomy" id="106590"/>
    <lineage>
        <taxon>Bacteria</taxon>
        <taxon>Pseudomonadati</taxon>
        <taxon>Pseudomonadota</taxon>
        <taxon>Betaproteobacteria</taxon>
        <taxon>Burkholderiales</taxon>
        <taxon>Burkholderiaceae</taxon>
        <taxon>Cupriavidus</taxon>
    </lineage>
</organism>
<dbReference type="KEGG" id="cuh:BJN34_0100"/>
<reference evidence="3" key="1">
    <citation type="submission" date="2017-02" db="EMBL/GenBank/DDBJ databases">
        <title>Complete genome sequence of Cupriavidus necator strain NH9, a 3-chlorobenzoate degrader.</title>
        <authorList>
            <person name="Moriuchi R."/>
            <person name="Dohra H."/>
            <person name="Ogawa N."/>
        </authorList>
    </citation>
    <scope>NUCLEOTIDE SEQUENCE [LARGE SCALE GENOMIC DNA]</scope>
    <source>
        <strain evidence="3">NH9</strain>
    </source>
</reference>
<feature type="compositionally biased region" description="Polar residues" evidence="1">
    <location>
        <begin position="45"/>
        <end position="55"/>
    </location>
</feature>
<dbReference type="AlphaFoldDB" id="A0A2P1DUY5"/>
<proteinExistence type="predicted"/>
<evidence type="ECO:0000256" key="1">
    <source>
        <dbReference type="SAM" id="MobiDB-lite"/>
    </source>
</evidence>
<gene>
    <name evidence="2" type="ORF">BJN34_0100</name>
</gene>
<evidence type="ECO:0000313" key="2">
    <source>
        <dbReference type="EMBL" id="AVK72201.1"/>
    </source>
</evidence>
<sequence>MAQLGCWEGYRLRDSWEETRNGQRFCIIRRKPRPNVGWWPDNRRSQSGGVRQQIGQLGRPTV</sequence>
<protein>
    <submittedName>
        <fullName evidence="2">Uncharacterized protein</fullName>
    </submittedName>
</protein>
<feature type="region of interest" description="Disordered" evidence="1">
    <location>
        <begin position="37"/>
        <end position="62"/>
    </location>
</feature>